<dbReference type="AlphaFoldDB" id="A0A3M6UZH7"/>
<evidence type="ECO:0000313" key="2">
    <source>
        <dbReference type="Proteomes" id="UP000275408"/>
    </source>
</evidence>
<name>A0A3M6UZH7_POCDA</name>
<proteinExistence type="predicted"/>
<reference evidence="1 2" key="1">
    <citation type="journal article" date="2018" name="Sci. Rep.">
        <title>Comparative analysis of the Pocillopora damicornis genome highlights role of immune system in coral evolution.</title>
        <authorList>
            <person name="Cunning R."/>
            <person name="Bay R.A."/>
            <person name="Gillette P."/>
            <person name="Baker A.C."/>
            <person name="Traylor-Knowles N."/>
        </authorList>
    </citation>
    <scope>NUCLEOTIDE SEQUENCE [LARGE SCALE GENOMIC DNA]</scope>
    <source>
        <strain evidence="1">RSMAS</strain>
        <tissue evidence="1">Whole animal</tissue>
    </source>
</reference>
<dbReference type="Proteomes" id="UP000275408">
    <property type="component" value="Unassembled WGS sequence"/>
</dbReference>
<keyword evidence="2" id="KW-1185">Reference proteome</keyword>
<gene>
    <name evidence="1" type="ORF">pdam_00009809</name>
</gene>
<accession>A0A3M6UZH7</accession>
<organism evidence="1 2">
    <name type="scientific">Pocillopora damicornis</name>
    <name type="common">Cauliflower coral</name>
    <name type="synonym">Millepora damicornis</name>
    <dbReference type="NCBI Taxonomy" id="46731"/>
    <lineage>
        <taxon>Eukaryota</taxon>
        <taxon>Metazoa</taxon>
        <taxon>Cnidaria</taxon>
        <taxon>Anthozoa</taxon>
        <taxon>Hexacorallia</taxon>
        <taxon>Scleractinia</taxon>
        <taxon>Astrocoeniina</taxon>
        <taxon>Pocilloporidae</taxon>
        <taxon>Pocillopora</taxon>
    </lineage>
</organism>
<sequence>MSDEELLKTVEDIESKMADEMSDRELLRAVKRIESPLFEFEFRTIGPRKCCKENVVAKQWFTTRLKELRQPSQDDNVGVEIIHA</sequence>
<dbReference type="EMBL" id="RCHS01000399">
    <property type="protein sequence ID" value="RMX59083.1"/>
    <property type="molecule type" value="Genomic_DNA"/>
</dbReference>
<protein>
    <submittedName>
        <fullName evidence="1">Uncharacterized protein</fullName>
    </submittedName>
</protein>
<evidence type="ECO:0000313" key="1">
    <source>
        <dbReference type="EMBL" id="RMX59083.1"/>
    </source>
</evidence>
<comment type="caution">
    <text evidence="1">The sequence shown here is derived from an EMBL/GenBank/DDBJ whole genome shotgun (WGS) entry which is preliminary data.</text>
</comment>